<name>A0A7J7CWQ1_TRIWF</name>
<keyword evidence="9" id="KW-1185">Reference proteome</keyword>
<keyword evidence="3 7" id="KW-0732">Signal</keyword>
<dbReference type="OrthoDB" id="29460at2759"/>
<dbReference type="PANTHER" id="PTHR15071:SF0">
    <property type="entry name" value="MANNOSE 6-PHOSPHATE RECEPTOR-LIKE PROTEIN 1"/>
    <property type="match status" value="1"/>
</dbReference>
<evidence type="ECO:0008006" key="10">
    <source>
        <dbReference type="Google" id="ProtNLM"/>
    </source>
</evidence>
<sequence>MMVEGEHRHLSLLLTILFIPILLRVASPNSVSAVCDFSFTDGQKLYNYSLASPIPNFPHGVLSEDGFYKVAVNDTVLWFQLCNGMIFSHDLPSCVDCSDCGGPSHCGMECSALVSNDIGGYPVCTTVGHASSVVIDIIDKQNPDRGVTVTMSSYRLKHNCSLSVSVICDSNGVQGPLSFDKLGTCGYTTSLRHPAGCATVVSVHGKGWGWFGTLMIIILCLFGAYLLAGMVYRFFALGVRGIDVLPNLEFWARIPWGIQGFFASLVRKFRGPSHGYRSSYSPVNF</sequence>
<dbReference type="GO" id="GO:0000139">
    <property type="term" value="C:Golgi membrane"/>
    <property type="evidence" value="ECO:0007669"/>
    <property type="project" value="UniProtKB-SubCell"/>
</dbReference>
<keyword evidence="5 6" id="KW-0472">Membrane</keyword>
<comment type="caution">
    <text evidence="8">The sequence shown here is derived from an EMBL/GenBank/DDBJ whole genome shotgun (WGS) entry which is preliminary data.</text>
</comment>
<evidence type="ECO:0000313" key="9">
    <source>
        <dbReference type="Proteomes" id="UP000593562"/>
    </source>
</evidence>
<keyword evidence="2 6" id="KW-0812">Transmembrane</keyword>
<evidence type="ECO:0000256" key="5">
    <source>
        <dbReference type="ARBA" id="ARBA00023136"/>
    </source>
</evidence>
<evidence type="ECO:0000256" key="3">
    <source>
        <dbReference type="ARBA" id="ARBA00022729"/>
    </source>
</evidence>
<reference evidence="8 9" key="1">
    <citation type="journal article" date="2020" name="Nat. Commun.">
        <title>Genome of Tripterygium wilfordii and identification of cytochrome P450 involved in triptolide biosynthesis.</title>
        <authorList>
            <person name="Tu L."/>
            <person name="Su P."/>
            <person name="Zhang Z."/>
            <person name="Gao L."/>
            <person name="Wang J."/>
            <person name="Hu T."/>
            <person name="Zhou J."/>
            <person name="Zhang Y."/>
            <person name="Zhao Y."/>
            <person name="Liu Y."/>
            <person name="Song Y."/>
            <person name="Tong Y."/>
            <person name="Lu Y."/>
            <person name="Yang J."/>
            <person name="Xu C."/>
            <person name="Jia M."/>
            <person name="Peters R.J."/>
            <person name="Huang L."/>
            <person name="Gao W."/>
        </authorList>
    </citation>
    <scope>NUCLEOTIDE SEQUENCE [LARGE SCALE GENOMIC DNA]</scope>
    <source>
        <strain evidence="9">cv. XIE 37</strain>
        <tissue evidence="8">Leaf</tissue>
    </source>
</reference>
<feature type="transmembrane region" description="Helical" evidence="6">
    <location>
        <begin position="208"/>
        <end position="232"/>
    </location>
</feature>
<dbReference type="PANTHER" id="PTHR15071">
    <property type="entry name" value="MANNOSE-6-PHOSPHATE RECEPTOR FAMILY MEMBER"/>
    <property type="match status" value="1"/>
</dbReference>
<keyword evidence="4 6" id="KW-1133">Transmembrane helix</keyword>
<feature type="chain" id="PRO_5029739224" description="Autophagy-related protein 27" evidence="7">
    <location>
        <begin position="29"/>
        <end position="285"/>
    </location>
</feature>
<dbReference type="InterPro" id="IPR018939">
    <property type="entry name" value="Autophagy-rel_prot_27"/>
</dbReference>
<feature type="signal peptide" evidence="7">
    <location>
        <begin position="1"/>
        <end position="28"/>
    </location>
</feature>
<evidence type="ECO:0000256" key="4">
    <source>
        <dbReference type="ARBA" id="ARBA00022989"/>
    </source>
</evidence>
<gene>
    <name evidence="8" type="ORF">HS088_TW13G01337</name>
</gene>
<dbReference type="AlphaFoldDB" id="A0A7J7CWQ1"/>
<evidence type="ECO:0000256" key="1">
    <source>
        <dbReference type="ARBA" id="ARBA00004167"/>
    </source>
</evidence>
<comment type="subcellular location">
    <subcellularLocation>
        <location evidence="1">Membrane</location>
        <topology evidence="1">Single-pass membrane protein</topology>
    </subcellularLocation>
</comment>
<dbReference type="EMBL" id="JAAARO010000013">
    <property type="protein sequence ID" value="KAF5738438.1"/>
    <property type="molecule type" value="Genomic_DNA"/>
</dbReference>
<evidence type="ECO:0000256" key="7">
    <source>
        <dbReference type="SAM" id="SignalP"/>
    </source>
</evidence>
<dbReference type="Pfam" id="PF09451">
    <property type="entry name" value="ATG27"/>
    <property type="match status" value="1"/>
</dbReference>
<dbReference type="FunCoup" id="A0A7J7CWQ1">
    <property type="interactions" value="2179"/>
</dbReference>
<accession>A0A7J7CWQ1</accession>
<protein>
    <recommendedName>
        <fullName evidence="10">Autophagy-related protein 27</fullName>
    </recommendedName>
</protein>
<evidence type="ECO:0000256" key="2">
    <source>
        <dbReference type="ARBA" id="ARBA00022692"/>
    </source>
</evidence>
<evidence type="ECO:0000313" key="8">
    <source>
        <dbReference type="EMBL" id="KAF5738438.1"/>
    </source>
</evidence>
<dbReference type="Proteomes" id="UP000593562">
    <property type="component" value="Unassembled WGS sequence"/>
</dbReference>
<proteinExistence type="predicted"/>
<evidence type="ECO:0000256" key="6">
    <source>
        <dbReference type="SAM" id="Phobius"/>
    </source>
</evidence>
<dbReference type="InParanoid" id="A0A7J7CWQ1"/>
<organism evidence="8 9">
    <name type="scientific">Tripterygium wilfordii</name>
    <name type="common">Thunder God vine</name>
    <dbReference type="NCBI Taxonomy" id="458696"/>
    <lineage>
        <taxon>Eukaryota</taxon>
        <taxon>Viridiplantae</taxon>
        <taxon>Streptophyta</taxon>
        <taxon>Embryophyta</taxon>
        <taxon>Tracheophyta</taxon>
        <taxon>Spermatophyta</taxon>
        <taxon>Magnoliopsida</taxon>
        <taxon>eudicotyledons</taxon>
        <taxon>Gunneridae</taxon>
        <taxon>Pentapetalae</taxon>
        <taxon>rosids</taxon>
        <taxon>fabids</taxon>
        <taxon>Celastrales</taxon>
        <taxon>Celastraceae</taxon>
        <taxon>Tripterygium</taxon>
    </lineage>
</organism>